<protein>
    <submittedName>
        <fullName evidence="2">Uncharacterized protein</fullName>
    </submittedName>
</protein>
<sequence>MTGPTTIQGESDPHGGIDWNDHASIHRRPEGNKSDMLRGFQVIRDGTFAEMVRFVAALPEDERQHLVIQKSGDRLFELGEIMNLARRDDMPQA</sequence>
<evidence type="ECO:0000313" key="3">
    <source>
        <dbReference type="Proteomes" id="UP000195807"/>
    </source>
</evidence>
<evidence type="ECO:0000256" key="1">
    <source>
        <dbReference type="SAM" id="MobiDB-lite"/>
    </source>
</evidence>
<feature type="region of interest" description="Disordered" evidence="1">
    <location>
        <begin position="1"/>
        <end position="34"/>
    </location>
</feature>
<dbReference type="RefSeq" id="WP_066842561.1">
    <property type="nucleotide sequence ID" value="NZ_CP019602.1"/>
</dbReference>
<dbReference type="EMBL" id="CP019602">
    <property type="protein sequence ID" value="ARU15201.1"/>
    <property type="molecule type" value="Genomic_DNA"/>
</dbReference>
<feature type="compositionally biased region" description="Basic and acidic residues" evidence="1">
    <location>
        <begin position="11"/>
        <end position="34"/>
    </location>
</feature>
<gene>
    <name evidence="2" type="ORF">A9D14_02165</name>
</gene>
<organism evidence="2 3">
    <name type="scientific">Croceicoccus marinus</name>
    <dbReference type="NCBI Taxonomy" id="450378"/>
    <lineage>
        <taxon>Bacteria</taxon>
        <taxon>Pseudomonadati</taxon>
        <taxon>Pseudomonadota</taxon>
        <taxon>Alphaproteobacteria</taxon>
        <taxon>Sphingomonadales</taxon>
        <taxon>Erythrobacteraceae</taxon>
        <taxon>Croceicoccus</taxon>
    </lineage>
</organism>
<dbReference type="AlphaFoldDB" id="A0A1Z1F8T4"/>
<reference evidence="2 3" key="1">
    <citation type="submission" date="2017-01" db="EMBL/GenBank/DDBJ databases">
        <title>Complete genome sequence of esterase-producing bacterium Croceicoccus marinus E4A9.</title>
        <authorList>
            <person name="Wu Y.-H."/>
            <person name="Cheng H."/>
            <person name="Xu L."/>
            <person name="Huo Y.-Y."/>
            <person name="Wang C.-S."/>
            <person name="Xu X.-W."/>
        </authorList>
    </citation>
    <scope>NUCLEOTIDE SEQUENCE [LARGE SCALE GENOMIC DNA]</scope>
    <source>
        <strain evidence="2 3">E4A9</strain>
    </source>
</reference>
<accession>A0A1Z1F8T4</accession>
<dbReference type="Proteomes" id="UP000195807">
    <property type="component" value="Chromosome"/>
</dbReference>
<proteinExistence type="predicted"/>
<dbReference type="STRING" id="450378.GCA_001661675_00432"/>
<dbReference type="OrthoDB" id="7391698at2"/>
<dbReference type="KEGG" id="cman:A9D14_02165"/>
<evidence type="ECO:0000313" key="2">
    <source>
        <dbReference type="EMBL" id="ARU15201.1"/>
    </source>
</evidence>
<name>A0A1Z1F8T4_9SPHN</name>
<keyword evidence="3" id="KW-1185">Reference proteome</keyword>